<keyword evidence="2 8" id="KW-0436">Ligase</keyword>
<dbReference type="InterPro" id="IPR002306">
    <property type="entry name" value="Trp-tRNA-ligase"/>
</dbReference>
<name>A0A554JBK8_9BACT</name>
<evidence type="ECO:0000313" key="11">
    <source>
        <dbReference type="Proteomes" id="UP000319613"/>
    </source>
</evidence>
<dbReference type="PANTHER" id="PTHR43766:SF1">
    <property type="entry name" value="TRYPTOPHAN--TRNA LIGASE, MITOCHONDRIAL"/>
    <property type="match status" value="1"/>
</dbReference>
<organism evidence="10 11">
    <name type="scientific">Candidatus Doudnabacteria bacterium Gr01-1014_77</name>
    <dbReference type="NCBI Taxonomy" id="2017133"/>
    <lineage>
        <taxon>Bacteria</taxon>
        <taxon>Candidatus Doudnaibacteriota</taxon>
    </lineage>
</organism>
<feature type="binding site" evidence="8">
    <location>
        <begin position="11"/>
        <end position="13"/>
    </location>
    <ligand>
        <name>ATP</name>
        <dbReference type="ChEBI" id="CHEBI:30616"/>
    </ligand>
</feature>
<dbReference type="InterPro" id="IPR014729">
    <property type="entry name" value="Rossmann-like_a/b/a_fold"/>
</dbReference>
<dbReference type="GO" id="GO:0005829">
    <property type="term" value="C:cytosol"/>
    <property type="evidence" value="ECO:0007669"/>
    <property type="project" value="TreeGrafter"/>
</dbReference>
<evidence type="ECO:0000313" key="10">
    <source>
        <dbReference type="EMBL" id="TSC65742.1"/>
    </source>
</evidence>
<gene>
    <name evidence="8" type="primary">trpS</name>
    <name evidence="10" type="ORF">G01um101477_359</name>
</gene>
<dbReference type="PANTHER" id="PTHR43766">
    <property type="entry name" value="TRYPTOPHAN--TRNA LIGASE, MITOCHONDRIAL"/>
    <property type="match status" value="1"/>
</dbReference>
<dbReference type="GO" id="GO:0005524">
    <property type="term" value="F:ATP binding"/>
    <property type="evidence" value="ECO:0007669"/>
    <property type="project" value="UniProtKB-UniRule"/>
</dbReference>
<evidence type="ECO:0000256" key="9">
    <source>
        <dbReference type="RuleBase" id="RU363036"/>
    </source>
</evidence>
<keyword evidence="3 8" id="KW-0547">Nucleotide-binding</keyword>
<dbReference type="InterPro" id="IPR024109">
    <property type="entry name" value="Trp-tRNA-ligase_bac-type"/>
</dbReference>
<evidence type="ECO:0000256" key="1">
    <source>
        <dbReference type="ARBA" id="ARBA00005594"/>
    </source>
</evidence>
<evidence type="ECO:0000256" key="8">
    <source>
        <dbReference type="HAMAP-Rule" id="MF_00140"/>
    </source>
</evidence>
<proteinExistence type="inferred from homology"/>
<sequence length="324" mass="36092">MKKQILVSGLRATSEPHIGNYLGAIRQFIEKQDDYDCYFFIADLHTMTTPFEPKELRKSSLAVLADYIALGLDPKKSTIFLQSQVPQHTELAWIFNCITPVSELQRMTQFKDKASETNAKSINAGLLNYPVLMAADVLLYKGEVVPVGDDQVQHLELSRIISRKFNNAFGKVFPEPKPLLNKTARVMSLTEPTKKMSKTGGAGILLNDSPEEIKKKLRKAVTATDAKGKSAGVDNLMGLLKEFGTEGQYEFFQSQLKDNTIQFSHLKDALAEVIANHFAKFREKRAKLLADPEYLAEVLADGARKAQSIANKTISEVKEKVGLL</sequence>
<keyword evidence="6 8" id="KW-0030">Aminoacyl-tRNA synthetase</keyword>
<feature type="binding site" evidence="8">
    <location>
        <begin position="19"/>
        <end position="20"/>
    </location>
    <ligand>
        <name>ATP</name>
        <dbReference type="ChEBI" id="CHEBI:30616"/>
    </ligand>
</feature>
<comment type="catalytic activity">
    <reaction evidence="7 8">
        <text>tRNA(Trp) + L-tryptophan + ATP = L-tryptophyl-tRNA(Trp) + AMP + diphosphate + H(+)</text>
        <dbReference type="Rhea" id="RHEA:24080"/>
        <dbReference type="Rhea" id="RHEA-COMP:9671"/>
        <dbReference type="Rhea" id="RHEA-COMP:9705"/>
        <dbReference type="ChEBI" id="CHEBI:15378"/>
        <dbReference type="ChEBI" id="CHEBI:30616"/>
        <dbReference type="ChEBI" id="CHEBI:33019"/>
        <dbReference type="ChEBI" id="CHEBI:57912"/>
        <dbReference type="ChEBI" id="CHEBI:78442"/>
        <dbReference type="ChEBI" id="CHEBI:78535"/>
        <dbReference type="ChEBI" id="CHEBI:456215"/>
        <dbReference type="EC" id="6.1.1.2"/>
    </reaction>
</comment>
<dbReference type="CDD" id="cd00806">
    <property type="entry name" value="TrpRS_core"/>
    <property type="match status" value="1"/>
</dbReference>
<keyword evidence="4 8" id="KW-0067">ATP-binding</keyword>
<dbReference type="InterPro" id="IPR002305">
    <property type="entry name" value="aa-tRNA-synth_Ic"/>
</dbReference>
<evidence type="ECO:0000256" key="2">
    <source>
        <dbReference type="ARBA" id="ARBA00022598"/>
    </source>
</evidence>
<evidence type="ECO:0000256" key="7">
    <source>
        <dbReference type="ARBA" id="ARBA00049929"/>
    </source>
</evidence>
<accession>A0A554JBK8</accession>
<reference evidence="10 11" key="1">
    <citation type="submission" date="2017-07" db="EMBL/GenBank/DDBJ databases">
        <title>Mechanisms for carbon and nitrogen cycling indicate functional differentiation within the Candidate Phyla Radiation.</title>
        <authorList>
            <person name="Danczak R.E."/>
            <person name="Johnston M.D."/>
            <person name="Kenah C."/>
            <person name="Slattery M."/>
            <person name="Wrighton K.C."/>
            <person name="Wilkins M.J."/>
        </authorList>
    </citation>
    <scope>NUCLEOTIDE SEQUENCE [LARGE SCALE GENOMIC DNA]</scope>
    <source>
        <strain evidence="10">Gr01-1014_77</strain>
    </source>
</reference>
<dbReference type="NCBIfam" id="TIGR00233">
    <property type="entry name" value="trpS"/>
    <property type="match status" value="1"/>
</dbReference>
<dbReference type="EMBL" id="VMFF01000031">
    <property type="protein sequence ID" value="TSC65742.1"/>
    <property type="molecule type" value="Genomic_DNA"/>
</dbReference>
<feature type="binding site" evidence="8">
    <location>
        <begin position="148"/>
        <end position="150"/>
    </location>
    <ligand>
        <name>ATP</name>
        <dbReference type="ChEBI" id="CHEBI:30616"/>
    </ligand>
</feature>
<dbReference type="InterPro" id="IPR050203">
    <property type="entry name" value="Trp-tRNA_synthetase"/>
</dbReference>
<keyword evidence="8" id="KW-0963">Cytoplasm</keyword>
<dbReference type="GO" id="GO:0006436">
    <property type="term" value="P:tryptophanyl-tRNA aminoacylation"/>
    <property type="evidence" value="ECO:0007669"/>
    <property type="project" value="UniProtKB-UniRule"/>
</dbReference>
<comment type="caution">
    <text evidence="10">The sequence shown here is derived from an EMBL/GenBank/DDBJ whole genome shotgun (WGS) entry which is preliminary data.</text>
</comment>
<comment type="caution">
    <text evidence="8">Lacks conserved residue(s) required for the propagation of feature annotation.</text>
</comment>
<comment type="subcellular location">
    <subcellularLocation>
        <location evidence="8">Cytoplasm</location>
    </subcellularLocation>
</comment>
<feature type="binding site" evidence="8">
    <location>
        <position position="136"/>
    </location>
    <ligand>
        <name>L-tryptophan</name>
        <dbReference type="ChEBI" id="CHEBI:57912"/>
    </ligand>
</feature>
<dbReference type="Gene3D" id="1.10.240.10">
    <property type="entry name" value="Tyrosyl-Transfer RNA Synthetase"/>
    <property type="match status" value="1"/>
</dbReference>
<evidence type="ECO:0000256" key="5">
    <source>
        <dbReference type="ARBA" id="ARBA00022917"/>
    </source>
</evidence>
<dbReference type="SUPFAM" id="SSF52374">
    <property type="entry name" value="Nucleotidylyl transferase"/>
    <property type="match status" value="1"/>
</dbReference>
<comment type="function">
    <text evidence="8">Catalyzes the attachment of tryptophan to tRNA(Trp).</text>
</comment>
<dbReference type="PRINTS" id="PR01039">
    <property type="entry name" value="TRNASYNTHTRP"/>
</dbReference>
<dbReference type="Proteomes" id="UP000319613">
    <property type="component" value="Unassembled WGS sequence"/>
</dbReference>
<dbReference type="GO" id="GO:0004830">
    <property type="term" value="F:tryptophan-tRNA ligase activity"/>
    <property type="evidence" value="ECO:0007669"/>
    <property type="project" value="UniProtKB-UniRule"/>
</dbReference>
<evidence type="ECO:0000256" key="3">
    <source>
        <dbReference type="ARBA" id="ARBA00022741"/>
    </source>
</evidence>
<feature type="binding site" evidence="8">
    <location>
        <position position="186"/>
    </location>
    <ligand>
        <name>ATP</name>
        <dbReference type="ChEBI" id="CHEBI:30616"/>
    </ligand>
</feature>
<evidence type="ECO:0000256" key="6">
    <source>
        <dbReference type="ARBA" id="ARBA00023146"/>
    </source>
</evidence>
<dbReference type="Pfam" id="PF00579">
    <property type="entry name" value="tRNA-synt_1b"/>
    <property type="match status" value="1"/>
</dbReference>
<protein>
    <recommendedName>
        <fullName evidence="8">Tryptophan--tRNA ligase</fullName>
        <ecNumber evidence="8">6.1.1.2</ecNumber>
    </recommendedName>
    <alternativeName>
        <fullName evidence="8">Tryptophanyl-tRNA synthetase</fullName>
        <shortName evidence="8">TrpRS</shortName>
    </alternativeName>
</protein>
<comment type="subunit">
    <text evidence="8">Homodimer.</text>
</comment>
<dbReference type="EC" id="6.1.1.2" evidence="8"/>
<dbReference type="Gene3D" id="3.40.50.620">
    <property type="entry name" value="HUPs"/>
    <property type="match status" value="1"/>
</dbReference>
<keyword evidence="5 8" id="KW-0648">Protein biosynthesis</keyword>
<comment type="similarity">
    <text evidence="1 8 9">Belongs to the class-I aminoacyl-tRNA synthetase family.</text>
</comment>
<dbReference type="HAMAP" id="MF_00140_B">
    <property type="entry name" value="Trp_tRNA_synth_B"/>
    <property type="match status" value="1"/>
</dbReference>
<dbReference type="AlphaFoldDB" id="A0A554JBK8"/>
<evidence type="ECO:0000256" key="4">
    <source>
        <dbReference type="ARBA" id="ARBA00022840"/>
    </source>
</evidence>